<gene>
    <name evidence="4" type="ORF">HJG52_04990</name>
</gene>
<dbReference type="EMBL" id="JABEPQ010000001">
    <property type="protein sequence ID" value="NNM45361.1"/>
    <property type="molecule type" value="Genomic_DNA"/>
</dbReference>
<dbReference type="CDD" id="cd13925">
    <property type="entry name" value="RPF"/>
    <property type="match status" value="1"/>
</dbReference>
<organism evidence="4 5">
    <name type="scientific">Knoellia koreensis</name>
    <dbReference type="NCBI Taxonomy" id="2730921"/>
    <lineage>
        <taxon>Bacteria</taxon>
        <taxon>Bacillati</taxon>
        <taxon>Actinomycetota</taxon>
        <taxon>Actinomycetes</taxon>
        <taxon>Micrococcales</taxon>
        <taxon>Intrasporangiaceae</taxon>
        <taxon>Knoellia</taxon>
    </lineage>
</organism>
<feature type="domain" description="Resuscitation-promoting factor core lysozyme-like" evidence="3">
    <location>
        <begin position="41"/>
        <end position="113"/>
    </location>
</feature>
<reference evidence="4 5" key="1">
    <citation type="submission" date="2020-04" db="EMBL/GenBank/DDBJ databases">
        <title>Knoellia sp. isolate from air conditioner.</title>
        <authorList>
            <person name="Chea S."/>
            <person name="Kim D.-U."/>
        </authorList>
    </citation>
    <scope>NUCLEOTIDE SEQUENCE [LARGE SCALE GENOMIC DNA]</scope>
    <source>
        <strain evidence="4 5">DB2414S</strain>
    </source>
</reference>
<comment type="caution">
    <text evidence="4">The sequence shown here is derived from an EMBL/GenBank/DDBJ whole genome shotgun (WGS) entry which is preliminary data.</text>
</comment>
<dbReference type="Proteomes" id="UP000588586">
    <property type="component" value="Unassembled WGS sequence"/>
</dbReference>
<evidence type="ECO:0000313" key="4">
    <source>
        <dbReference type="EMBL" id="NNM45361.1"/>
    </source>
</evidence>
<evidence type="ECO:0000256" key="2">
    <source>
        <dbReference type="ARBA" id="ARBA00022801"/>
    </source>
</evidence>
<proteinExistence type="inferred from homology"/>
<sequence length="125" mass="13299">MGAGRWISDAYTYTGSDGFVAPRCGSGDGPSDPAPTGSYPKVWDRVAQCESTGRWHINTGNGYYGGLQFSASTWRAFGGGKYAAYAHQATKLEQVRIAQKVLRAQGPGAWPHCSRVAGLTRANGL</sequence>
<dbReference type="AlphaFoldDB" id="A0A849HGH5"/>
<evidence type="ECO:0000313" key="5">
    <source>
        <dbReference type="Proteomes" id="UP000588586"/>
    </source>
</evidence>
<dbReference type="GO" id="GO:0016787">
    <property type="term" value="F:hydrolase activity"/>
    <property type="evidence" value="ECO:0007669"/>
    <property type="project" value="UniProtKB-KW"/>
</dbReference>
<dbReference type="Pfam" id="PF06737">
    <property type="entry name" value="Transglycosylas"/>
    <property type="match status" value="1"/>
</dbReference>
<evidence type="ECO:0000256" key="1">
    <source>
        <dbReference type="ARBA" id="ARBA00010830"/>
    </source>
</evidence>
<keyword evidence="5" id="KW-1185">Reference proteome</keyword>
<evidence type="ECO:0000259" key="3">
    <source>
        <dbReference type="Pfam" id="PF06737"/>
    </source>
</evidence>
<protein>
    <submittedName>
        <fullName evidence="4">Transglycosylase family protein</fullName>
    </submittedName>
</protein>
<name>A0A849HGH5_9MICO</name>
<dbReference type="InterPro" id="IPR010618">
    <property type="entry name" value="RPF"/>
</dbReference>
<dbReference type="Gene3D" id="1.10.530.10">
    <property type="match status" value="1"/>
</dbReference>
<dbReference type="SUPFAM" id="SSF53955">
    <property type="entry name" value="Lysozyme-like"/>
    <property type="match status" value="1"/>
</dbReference>
<comment type="similarity">
    <text evidence="1">Belongs to the transglycosylase family. Rpf subfamily.</text>
</comment>
<dbReference type="InterPro" id="IPR023346">
    <property type="entry name" value="Lysozyme-like_dom_sf"/>
</dbReference>
<keyword evidence="2" id="KW-0378">Hydrolase</keyword>
<accession>A0A849HGH5</accession>